<evidence type="ECO:0000256" key="25">
    <source>
        <dbReference type="ARBA" id="ARBA00052426"/>
    </source>
</evidence>
<evidence type="ECO:0000256" key="4">
    <source>
        <dbReference type="ARBA" id="ARBA00022553"/>
    </source>
</evidence>
<comment type="catalytic activity">
    <reaction evidence="33">
        <text>(15Z)-tetracosenamide + H2O = (15Z)-tetracosenoate + NH4(+)</text>
        <dbReference type="Rhea" id="RHEA:63028"/>
        <dbReference type="ChEBI" id="CHEBI:15377"/>
        <dbReference type="ChEBI" id="CHEBI:28938"/>
        <dbReference type="ChEBI" id="CHEBI:32392"/>
        <dbReference type="ChEBI" id="CHEBI:146166"/>
    </reaction>
    <physiologicalReaction direction="left-to-right" evidence="33">
        <dbReference type="Rhea" id="RHEA:63029"/>
    </physiologicalReaction>
</comment>
<comment type="caution">
    <text evidence="39">The sequence shown here is derived from an EMBL/GenBank/DDBJ whole genome shotgun (WGS) entry which is preliminary data.</text>
</comment>
<dbReference type="OrthoDB" id="6428749at2759"/>
<dbReference type="FunFam" id="3.90.1300.10:FF:000001">
    <property type="entry name" value="Fatty-acid amide hydrolase 1"/>
    <property type="match status" value="2"/>
</dbReference>
<comment type="catalytic activity">
    <reaction evidence="26">
        <text>N-docosanoyl-ethanolamine + H2O = docosanoate + ethanolamine</text>
        <dbReference type="Rhea" id="RHEA:63128"/>
        <dbReference type="ChEBI" id="CHEBI:15377"/>
        <dbReference type="ChEBI" id="CHEBI:23858"/>
        <dbReference type="ChEBI" id="CHEBI:57603"/>
        <dbReference type="ChEBI" id="CHEBI:146186"/>
    </reaction>
    <physiologicalReaction direction="left-to-right" evidence="26">
        <dbReference type="Rhea" id="RHEA:63129"/>
    </physiologicalReaction>
</comment>
<evidence type="ECO:0000256" key="1">
    <source>
        <dbReference type="ARBA" id="ARBA00000208"/>
    </source>
</evidence>
<evidence type="ECO:0000256" key="11">
    <source>
        <dbReference type="ARBA" id="ARBA00048606"/>
    </source>
</evidence>
<comment type="catalytic activity">
    <reaction evidence="18">
        <text>(11Z)-eicosenamide + H2O = (11Z)-eicosenoate + NH4(+)</text>
        <dbReference type="Rhea" id="RHEA:63120"/>
        <dbReference type="ChEBI" id="CHEBI:15377"/>
        <dbReference type="ChEBI" id="CHEBI:28938"/>
        <dbReference type="ChEBI" id="CHEBI:32426"/>
        <dbReference type="ChEBI" id="CHEBI:146167"/>
    </reaction>
    <physiologicalReaction direction="left-to-right" evidence="18">
        <dbReference type="Rhea" id="RHEA:63121"/>
    </physiologicalReaction>
</comment>
<evidence type="ECO:0000256" key="29">
    <source>
        <dbReference type="ARBA" id="ARBA00052634"/>
    </source>
</evidence>
<evidence type="ECO:0000256" key="23">
    <source>
        <dbReference type="ARBA" id="ARBA00052289"/>
    </source>
</evidence>
<comment type="catalytic activity">
    <reaction evidence="25">
        <text>(9Z,12Z)-octadecadienamide + H2O = (9Z,12Z)-octadecadienoate + NH4(+)</text>
        <dbReference type="Rhea" id="RHEA:63020"/>
        <dbReference type="ChEBI" id="CHEBI:15377"/>
        <dbReference type="ChEBI" id="CHEBI:28938"/>
        <dbReference type="ChEBI" id="CHEBI:30245"/>
        <dbReference type="ChEBI" id="CHEBI:82984"/>
    </reaction>
    <physiologicalReaction direction="left-to-right" evidence="25">
        <dbReference type="Rhea" id="RHEA:63021"/>
    </physiologicalReaction>
</comment>
<comment type="catalytic activity">
    <reaction evidence="1">
        <text>(9Z)-octadecenamide + H2O = (9Z)-octadecenoate + NH4(+)</text>
        <dbReference type="Rhea" id="RHEA:26506"/>
        <dbReference type="ChEBI" id="CHEBI:15377"/>
        <dbReference type="ChEBI" id="CHEBI:28938"/>
        <dbReference type="ChEBI" id="CHEBI:30823"/>
        <dbReference type="ChEBI" id="CHEBI:116314"/>
        <dbReference type="EC" id="3.5.1.99"/>
    </reaction>
    <physiologicalReaction direction="left-to-right" evidence="1">
        <dbReference type="Rhea" id="RHEA:26507"/>
    </physiologicalReaction>
</comment>
<gene>
    <name evidence="39" type="ORF">L345_03871</name>
</gene>
<evidence type="ECO:0000259" key="38">
    <source>
        <dbReference type="Pfam" id="PF01425"/>
    </source>
</evidence>
<evidence type="ECO:0000256" key="12">
    <source>
        <dbReference type="ARBA" id="ARBA00050294"/>
    </source>
</evidence>
<comment type="catalytic activity">
    <reaction evidence="32">
        <text>(8Z,11Z,14Z)-eicosatrienamide + H2O = (8Z,11Z,14Z)-eicosatrienoate + NH4(+)</text>
        <dbReference type="Rhea" id="RHEA:62996"/>
        <dbReference type="ChEBI" id="CHEBI:15377"/>
        <dbReference type="ChEBI" id="CHEBI:28938"/>
        <dbReference type="ChEBI" id="CHEBI:71589"/>
        <dbReference type="ChEBI" id="CHEBI:146163"/>
    </reaction>
    <physiologicalReaction direction="left-to-right" evidence="32">
        <dbReference type="Rhea" id="RHEA:62997"/>
    </physiologicalReaction>
</comment>
<dbReference type="PANTHER" id="PTHR45847">
    <property type="entry name" value="FATTY ACID AMIDE HYDROLASE"/>
    <property type="match status" value="1"/>
</dbReference>
<feature type="non-terminal residue" evidence="39">
    <location>
        <position position="1"/>
    </location>
</feature>
<dbReference type="PANTHER" id="PTHR45847:SF8">
    <property type="entry name" value="FATTY ACID AMIDE HYDROLASE-RELATED"/>
    <property type="match status" value="1"/>
</dbReference>
<dbReference type="EC" id="3.5.1.99" evidence="3"/>
<dbReference type="GO" id="GO:0004040">
    <property type="term" value="F:amidase activity"/>
    <property type="evidence" value="ECO:0007669"/>
    <property type="project" value="TreeGrafter"/>
</dbReference>
<comment type="catalytic activity">
    <reaction evidence="9">
        <text>2-(5Z,8Z,11Z,14Z-eicosatetraenoyl)-glycerol + H2O = glycerol + (5Z,8Z,11Z,14Z)-eicosatetraenoate + H(+)</text>
        <dbReference type="Rhea" id="RHEA:26132"/>
        <dbReference type="ChEBI" id="CHEBI:15377"/>
        <dbReference type="ChEBI" id="CHEBI:15378"/>
        <dbReference type="ChEBI" id="CHEBI:17754"/>
        <dbReference type="ChEBI" id="CHEBI:32395"/>
        <dbReference type="ChEBI" id="CHEBI:52392"/>
    </reaction>
    <physiologicalReaction direction="left-to-right" evidence="9">
        <dbReference type="Rhea" id="RHEA:26133"/>
    </physiologicalReaction>
</comment>
<comment type="catalytic activity">
    <reaction evidence="22">
        <text>N-docosanoyl-taurine + H2O = docosanoate + taurine</text>
        <dbReference type="Rhea" id="RHEA:63156"/>
        <dbReference type="ChEBI" id="CHEBI:15377"/>
        <dbReference type="ChEBI" id="CHEBI:23858"/>
        <dbReference type="ChEBI" id="CHEBI:146196"/>
        <dbReference type="ChEBI" id="CHEBI:507393"/>
    </reaction>
    <physiologicalReaction direction="left-to-right" evidence="22">
        <dbReference type="Rhea" id="RHEA:63157"/>
    </physiologicalReaction>
</comment>
<dbReference type="Proteomes" id="UP000018936">
    <property type="component" value="Unassembled WGS sequence"/>
</dbReference>
<sequence length="2024" mass="224115">MSVAALVSAFLGCSVATLLLLKWRRRRQVQDKIAKARSRREGAFQQMGRAAQRFQEQNPNHQPEPILSLSLPELCQQLGDGSLTPESVFYTYVDKALKVTADVNCIIDYIAENESQLLHMNSEGKKGLLYGVPISIKDSINCKGYDTTLGFVKRLFQPAAEDAVIVQVLKHQGAIPFVKTNIPQSLLNYDCSNPIFGSTVHPLNPTKSPGGSSGGEGALIKSGGSILGIGTDIAGSIRLPSAFCGICGLKTTSNRISKKGIVPCVAGQKGVFVGLGPMARDVDSLALCLKALLCKKMFHLDPTVAPLPFNEQVYTSSGPLRIGYHVTNSYSMPNPSMTRAVLETKELLERNGHVSIRQSRTLSNLKERSVKELWKCHSEIEEYCREFTERWKRLELDVLLCPAEKLRDILLKDGINPPIALAVACGSVTVVVLWKWVIRREIQRKMKEARQWRNGSLEQMEKVAWKLKQKNPGIQSEFILSLTLTELAEKLREEKLSSESALEVTQEVNCVTDFLHGCEEQVQDLKKQKEKGLLYGIPVSIKDHIGYKGHISTCGLVQYLDKVEADDSVIVKVLKKQGAIPFVKTNIPQSMINNLIFGQTRNPLNHKKSPGGSSGGEGALIAGGGSLLGFGTDVAGSIRLPSSFCGLCGLKPTGSRLSTLVTATIGPIARDVDSLALCMKALLCDELFHLDPSVPPMPFREEIYTSSNLLRIGYYKDDGYFQPSPSMKRAVQETKNLLQAAGHTLIPFVPPRLNYVVDELFTKGIFSDGAANLLAKFKGDIVDPGLKSQINCYSIPTVLKRILAFILKPVYPRIARDLNALCGVGSAKNLWKQHAAVAAYREEFIAEWRKLKLDVILCPVLGPAFNEGYPGKLFAATSYTNLYNVLNFPAGVVPVTTVTQADEEELKQYQGHYADPWDKRLKEAVTDAVGLPVAVQCVALAWQEELCLRFMKEKVKELFPEAEVDRRLVSGLLCGSAAAILMFKWMNQIRVQKKLDEFKTKRERGFQRMEKAAKQFKQQNPGIKAAPILSLSLVELTAKLKDGSLSPESVLYTYMEKALAVTREINCVTDFLPECEEQLREIKKREKGLLYGVPVSIKENVACKGYPNSLGLVKFLDSPEHDDSVIVKVLKKQGAIPFVKTNTSQAILNIDCGNTVFGQTLNPFNHKKSSGGSSGGEAALIGGGGSVLGIGTDVAAIISVTGPMAKDVDSLVLCMKALLCDEMFCLDPAVPPLPFNDKIYLNTCPLRIGFYDGDGYFQPSPSMRRAVQETKKLLQEAGHTLIPFTPPRIDFLVDELFTKGLYADGSSTLLEKFDGEFVDSTWTNQIRCYRMPDLLKRLLALLLMPVVSSHFFFLSTQIHNTNFQNESHFIHNQKMMEFPRISRHLHALLGVGSVKKLWKNNVDRMAYRDEFIAEWRKLKLDVVLCPALGPAFNLGYAGKLFVATTYTHLYNVLNFPAGVVPVTTVTQTDEEGLKHYKGHYGDFWDTRMKEAVEHAVGLPVAVQCVALPWQEELCLRSDLWFNSSLFGTEMKRIKKQIEETRRQRDRGFIEMEKSVQTFKSQNPGLPSDDVLSLPLVELVKKLKEDTLSPDVVLYTYMEKALTVTKEVNCVRHFIPECEPFLQQLKNQKEKGLLYGVPVSIKDHIAYKGHLTTCGFSHFLDVEEEDSVLVKVLKKQGANPFVFTNVPQSLFSYDCSNVVFGQTVNPFDHKRTPGGSSGGEGALIAGGGSILGFGSDLGGSIRLPCSFCGLCGLKPTAGRLSNKSKTGLASYTFSSSQVSGAIGPMAKDIYSSSTPLRIGYYDKDGYFLLPPCMRRAVHKTRKLLQEAGHTLVPFNPPSVDYFIDEIYLKGLFGDGGSSLLALFQKDIVDPALKMQVKTLKIPTLVKKVLAKFIKIWVYQKKFIEHWKKDKLDVVLCPVLGPAFLLGYPSKIFAAVSNTMLYNGLNFPAGVVPVTTVTEADEEELAQHQGIYGDFWDTTLKKAVKDAVGLPVAVQCVALPWQEELCLRFMKEVEVLSNKEQQKKVI</sequence>
<name>V8P7J4_OPHHA</name>
<comment type="catalytic activity">
    <reaction evidence="8">
        <text>(9Z)-octadecenoate + glycine = N-(9Z-octadecenoyl)glycine + H2O</text>
        <dbReference type="Rhea" id="RHEA:51316"/>
        <dbReference type="ChEBI" id="CHEBI:15377"/>
        <dbReference type="ChEBI" id="CHEBI:30823"/>
        <dbReference type="ChEBI" id="CHEBI:57305"/>
        <dbReference type="ChEBI" id="CHEBI:133992"/>
    </reaction>
    <physiologicalReaction direction="right-to-left" evidence="8">
        <dbReference type="Rhea" id="RHEA:51318"/>
    </physiologicalReaction>
</comment>
<evidence type="ECO:0000256" key="20">
    <source>
        <dbReference type="ARBA" id="ARBA00051454"/>
    </source>
</evidence>
<feature type="domain" description="Amidase" evidence="38">
    <location>
        <begin position="503"/>
        <end position="948"/>
    </location>
</feature>
<comment type="catalytic activity">
    <reaction evidence="24">
        <text>(9Z,12Z,15Z)-octadecatrienamide + H2O = (9Z,12Z,15Z)-octadecatrienoate + NH4(+)</text>
        <dbReference type="Rhea" id="RHEA:62976"/>
        <dbReference type="ChEBI" id="CHEBI:15377"/>
        <dbReference type="ChEBI" id="CHEBI:28938"/>
        <dbReference type="ChEBI" id="CHEBI:32387"/>
        <dbReference type="ChEBI" id="CHEBI:142684"/>
    </reaction>
    <physiologicalReaction direction="left-to-right" evidence="24">
        <dbReference type="Rhea" id="RHEA:62977"/>
    </physiologicalReaction>
</comment>
<evidence type="ECO:0000256" key="7">
    <source>
        <dbReference type="ARBA" id="ARBA00023098"/>
    </source>
</evidence>
<dbReference type="PROSITE" id="PS00571">
    <property type="entry name" value="AMIDASES"/>
    <property type="match status" value="2"/>
</dbReference>
<comment type="catalytic activity">
    <reaction evidence="10">
        <text>N-(9Z-octadecenoyl) ethanolamine + H2O = ethanolamine + (9Z)-octadecenoate</text>
        <dbReference type="Rhea" id="RHEA:45060"/>
        <dbReference type="ChEBI" id="CHEBI:15377"/>
        <dbReference type="ChEBI" id="CHEBI:30823"/>
        <dbReference type="ChEBI" id="CHEBI:57603"/>
        <dbReference type="ChEBI" id="CHEBI:71466"/>
    </reaction>
    <physiologicalReaction direction="left-to-right" evidence="10">
        <dbReference type="Rhea" id="RHEA:45061"/>
    </physiologicalReaction>
</comment>
<evidence type="ECO:0000256" key="22">
    <source>
        <dbReference type="ARBA" id="ARBA00051914"/>
    </source>
</evidence>
<evidence type="ECO:0000256" key="14">
    <source>
        <dbReference type="ARBA" id="ARBA00050481"/>
    </source>
</evidence>
<dbReference type="EMBL" id="AZIM01000567">
    <property type="protein sequence ID" value="ETE70320.1"/>
    <property type="molecule type" value="Genomic_DNA"/>
</dbReference>
<evidence type="ECO:0000256" key="27">
    <source>
        <dbReference type="ARBA" id="ARBA00052512"/>
    </source>
</evidence>
<evidence type="ECO:0000313" key="40">
    <source>
        <dbReference type="Proteomes" id="UP000018936"/>
    </source>
</evidence>
<evidence type="ECO:0000256" key="16">
    <source>
        <dbReference type="ARBA" id="ARBA00050992"/>
    </source>
</evidence>
<comment type="catalytic activity">
    <reaction evidence="13">
        <text>(11Z,14Z)-eicosadienamide + H2O = (11Z,14Z)-eicosadienoate + NH4(+)</text>
        <dbReference type="Rhea" id="RHEA:63004"/>
        <dbReference type="ChEBI" id="CHEBI:15377"/>
        <dbReference type="ChEBI" id="CHEBI:28938"/>
        <dbReference type="ChEBI" id="CHEBI:77220"/>
        <dbReference type="ChEBI" id="CHEBI:146165"/>
    </reaction>
    <physiologicalReaction direction="left-to-right" evidence="13">
        <dbReference type="Rhea" id="RHEA:63005"/>
    </physiologicalReaction>
</comment>
<dbReference type="Gene3D" id="3.90.1300.10">
    <property type="entry name" value="Amidase signature (AS) domain"/>
    <property type="match status" value="5"/>
</dbReference>
<dbReference type="InterPro" id="IPR023631">
    <property type="entry name" value="Amidase_dom"/>
</dbReference>
<comment type="catalytic activity">
    <reaction evidence="16">
        <text>N-(15Z-tetracosenoyl)-ethanolamine + H2O = (15Z)-tetracosenoate + ethanolamine</text>
        <dbReference type="Rhea" id="RHEA:63144"/>
        <dbReference type="ChEBI" id="CHEBI:15377"/>
        <dbReference type="ChEBI" id="CHEBI:32392"/>
        <dbReference type="ChEBI" id="CHEBI:57603"/>
        <dbReference type="ChEBI" id="CHEBI:146187"/>
    </reaction>
    <physiologicalReaction direction="left-to-right" evidence="16">
        <dbReference type="Rhea" id="RHEA:63145"/>
    </physiologicalReaction>
</comment>
<comment type="similarity">
    <text evidence="2">Belongs to the amidase family.</text>
</comment>
<evidence type="ECO:0000256" key="9">
    <source>
        <dbReference type="ARBA" id="ARBA00047476"/>
    </source>
</evidence>
<comment type="catalytic activity">
    <reaction evidence="12">
        <text>N-(5Z,8Z,11Z,14Z-eicosatetraenoyl)-L-serine + H2O = (5Z,8Z,11Z,14Z)-eicosatetraenoate + L-serine</text>
        <dbReference type="Rhea" id="RHEA:64116"/>
        <dbReference type="ChEBI" id="CHEBI:15377"/>
        <dbReference type="ChEBI" id="CHEBI:32395"/>
        <dbReference type="ChEBI" id="CHEBI:33384"/>
        <dbReference type="ChEBI" id="CHEBI:149697"/>
    </reaction>
    <physiologicalReaction direction="left-to-right" evidence="12">
        <dbReference type="Rhea" id="RHEA:64117"/>
    </physiologicalReaction>
</comment>
<comment type="catalytic activity">
    <reaction evidence="29">
        <text>N-tricosanoyl-taurine + H2O = tricosanoate + taurine</text>
        <dbReference type="Rhea" id="RHEA:63164"/>
        <dbReference type="ChEBI" id="CHEBI:15377"/>
        <dbReference type="ChEBI" id="CHEBI:79007"/>
        <dbReference type="ChEBI" id="CHEBI:146197"/>
        <dbReference type="ChEBI" id="CHEBI:507393"/>
    </reaction>
    <physiologicalReaction direction="left-to-right" evidence="29">
        <dbReference type="Rhea" id="RHEA:63165"/>
    </physiologicalReaction>
</comment>
<keyword evidence="7" id="KW-0443">Lipid metabolism</keyword>
<evidence type="ECO:0000256" key="8">
    <source>
        <dbReference type="ARBA" id="ARBA00047450"/>
    </source>
</evidence>
<evidence type="ECO:0000256" key="2">
    <source>
        <dbReference type="ARBA" id="ARBA00009199"/>
    </source>
</evidence>
<keyword evidence="6" id="KW-0442">Lipid degradation</keyword>
<comment type="catalytic activity">
    <reaction evidence="19">
        <text>N-(9Z-hexadecenoyl) ethanolamine + H2O = (9Z)-hexadecenoate + ethanolamine</text>
        <dbReference type="Rhea" id="RHEA:35563"/>
        <dbReference type="ChEBI" id="CHEBI:15377"/>
        <dbReference type="ChEBI" id="CHEBI:32372"/>
        <dbReference type="ChEBI" id="CHEBI:57603"/>
        <dbReference type="ChEBI" id="CHEBI:71465"/>
    </reaction>
    <physiologicalReaction direction="left-to-right" evidence="19">
        <dbReference type="Rhea" id="RHEA:35564"/>
    </physiologicalReaction>
</comment>
<evidence type="ECO:0000256" key="19">
    <source>
        <dbReference type="ARBA" id="ARBA00051346"/>
    </source>
</evidence>
<comment type="catalytic activity">
    <reaction evidence="30">
        <text>N-(5Z,8Z,11Z,14Z)-eicosatetraenoyl-glycine + H2O = (5Z,8Z,11Z,14Z)-eicosatetraenoate + glycine</text>
        <dbReference type="Rhea" id="RHEA:64108"/>
        <dbReference type="ChEBI" id="CHEBI:15377"/>
        <dbReference type="ChEBI" id="CHEBI:32395"/>
        <dbReference type="ChEBI" id="CHEBI:57305"/>
        <dbReference type="ChEBI" id="CHEBI:59002"/>
    </reaction>
    <physiologicalReaction direction="left-to-right" evidence="30">
        <dbReference type="Rhea" id="RHEA:64109"/>
    </physiologicalReaction>
</comment>
<evidence type="ECO:0000256" key="10">
    <source>
        <dbReference type="ARBA" id="ARBA00048052"/>
    </source>
</evidence>
<evidence type="ECO:0000256" key="3">
    <source>
        <dbReference type="ARBA" id="ARBA00012112"/>
    </source>
</evidence>
<evidence type="ECO:0000256" key="17">
    <source>
        <dbReference type="ARBA" id="ARBA00051200"/>
    </source>
</evidence>
<evidence type="ECO:0000256" key="36">
    <source>
        <dbReference type="ARBA" id="ARBA00077157"/>
    </source>
</evidence>
<feature type="domain" description="Amidase" evidence="38">
    <location>
        <begin position="91"/>
        <end position="354"/>
    </location>
</feature>
<evidence type="ECO:0000256" key="28">
    <source>
        <dbReference type="ARBA" id="ARBA00052514"/>
    </source>
</evidence>
<comment type="catalytic activity">
    <reaction evidence="27">
        <text>(6Z)-octadecenamide + H2O = (6Z)-octadecenoate + NH4(+)</text>
        <dbReference type="Rhea" id="RHEA:63008"/>
        <dbReference type="ChEBI" id="CHEBI:15377"/>
        <dbReference type="ChEBI" id="CHEBI:28938"/>
        <dbReference type="ChEBI" id="CHEBI:32375"/>
        <dbReference type="ChEBI" id="CHEBI:146168"/>
    </reaction>
    <physiologicalReaction direction="left-to-right" evidence="27">
        <dbReference type="Rhea" id="RHEA:63009"/>
    </physiologicalReaction>
</comment>
<evidence type="ECO:0000256" key="33">
    <source>
        <dbReference type="ARBA" id="ARBA00052906"/>
    </source>
</evidence>
<evidence type="ECO:0000256" key="30">
    <source>
        <dbReference type="ARBA" id="ARBA00052709"/>
    </source>
</evidence>
<comment type="catalytic activity">
    <reaction evidence="14">
        <text>1-O-methyl-(5Z,8Z,11Z,14Z)-eicosatetraenoate + H2O = methanol + (5Z,8Z,11Z,14Z)-eicosatetraenoate + H(+)</text>
        <dbReference type="Rhea" id="RHEA:63052"/>
        <dbReference type="ChEBI" id="CHEBI:15377"/>
        <dbReference type="ChEBI" id="CHEBI:15378"/>
        <dbReference type="ChEBI" id="CHEBI:17790"/>
        <dbReference type="ChEBI" id="CHEBI:32395"/>
        <dbReference type="ChEBI" id="CHEBI:78033"/>
    </reaction>
    <physiologicalReaction direction="left-to-right" evidence="14">
        <dbReference type="Rhea" id="RHEA:63053"/>
    </physiologicalReaction>
</comment>
<comment type="catalytic activity">
    <reaction evidence="23">
        <text>N-(9Z-octadecenoyl)-taurine + H2O = taurine + (9Z)-octadecenoate</text>
        <dbReference type="Rhea" id="RHEA:63148"/>
        <dbReference type="ChEBI" id="CHEBI:15377"/>
        <dbReference type="ChEBI" id="CHEBI:30823"/>
        <dbReference type="ChEBI" id="CHEBI:146191"/>
        <dbReference type="ChEBI" id="CHEBI:507393"/>
    </reaction>
    <physiologicalReaction direction="left-to-right" evidence="23">
        <dbReference type="Rhea" id="RHEA:63149"/>
    </physiologicalReaction>
</comment>
<comment type="catalytic activity">
    <reaction evidence="21">
        <text>N-tetracosanoyl-taurine + H2O = tetracosanoate + taurine</text>
        <dbReference type="Rhea" id="RHEA:63140"/>
        <dbReference type="ChEBI" id="CHEBI:15377"/>
        <dbReference type="ChEBI" id="CHEBI:31014"/>
        <dbReference type="ChEBI" id="CHEBI:132049"/>
        <dbReference type="ChEBI" id="CHEBI:507393"/>
    </reaction>
    <physiologicalReaction direction="left-to-right" evidence="21">
        <dbReference type="Rhea" id="RHEA:63141"/>
    </physiologicalReaction>
</comment>
<dbReference type="InterPro" id="IPR036928">
    <property type="entry name" value="AS_sf"/>
</dbReference>
<reference evidence="39 40" key="1">
    <citation type="journal article" date="2013" name="Proc. Natl. Acad. Sci. U.S.A.">
        <title>The king cobra genome reveals dynamic gene evolution and adaptation in the snake venom system.</title>
        <authorList>
            <person name="Vonk F.J."/>
            <person name="Casewell N.R."/>
            <person name="Henkel C.V."/>
            <person name="Heimberg A.M."/>
            <person name="Jansen H.J."/>
            <person name="McCleary R.J."/>
            <person name="Kerkkamp H.M."/>
            <person name="Vos R.A."/>
            <person name="Guerreiro I."/>
            <person name="Calvete J.J."/>
            <person name="Wuster W."/>
            <person name="Woods A.E."/>
            <person name="Logan J.M."/>
            <person name="Harrison R.A."/>
            <person name="Castoe T.A."/>
            <person name="de Koning A.P."/>
            <person name="Pollock D.D."/>
            <person name="Yandell M."/>
            <person name="Calderon D."/>
            <person name="Renjifo C."/>
            <person name="Currier R.B."/>
            <person name="Salgado D."/>
            <person name="Pla D."/>
            <person name="Sanz L."/>
            <person name="Hyder A.S."/>
            <person name="Ribeiro J.M."/>
            <person name="Arntzen J.W."/>
            <person name="van den Thillart G.E."/>
            <person name="Boetzer M."/>
            <person name="Pirovano W."/>
            <person name="Dirks R.P."/>
            <person name="Spaink H.P."/>
            <person name="Duboule D."/>
            <person name="McGlinn E."/>
            <person name="Kini R.M."/>
            <person name="Richardson M.K."/>
        </authorList>
    </citation>
    <scope>NUCLEOTIDE SEQUENCE</scope>
    <source>
        <tissue evidence="39">Blood</tissue>
    </source>
</reference>
<dbReference type="GO" id="GO:0017064">
    <property type="term" value="F:fatty acid amide hydrolase activity"/>
    <property type="evidence" value="ECO:0007669"/>
    <property type="project" value="UniProtKB-EC"/>
</dbReference>
<keyword evidence="4" id="KW-0597">Phosphoprotein</keyword>
<comment type="catalytic activity">
    <reaction evidence="11">
        <text>N-(5Z,8Z,11Z,14Z-eicosatetraenoyl)-ethanolamine + H2O = ethanolamine + (5Z,8Z,11Z,14Z)-eicosatetraenoate</text>
        <dbReference type="Rhea" id="RHEA:26136"/>
        <dbReference type="ChEBI" id="CHEBI:2700"/>
        <dbReference type="ChEBI" id="CHEBI:15377"/>
        <dbReference type="ChEBI" id="CHEBI:32395"/>
        <dbReference type="ChEBI" id="CHEBI:57603"/>
        <dbReference type="EC" id="3.5.1.99"/>
    </reaction>
    <physiologicalReaction direction="left-to-right" evidence="11">
        <dbReference type="Rhea" id="RHEA:26137"/>
    </physiologicalReaction>
</comment>
<organism evidence="39 40">
    <name type="scientific">Ophiophagus hannah</name>
    <name type="common">King cobra</name>
    <name type="synonym">Naja hannah</name>
    <dbReference type="NCBI Taxonomy" id="8665"/>
    <lineage>
        <taxon>Eukaryota</taxon>
        <taxon>Metazoa</taxon>
        <taxon>Chordata</taxon>
        <taxon>Craniata</taxon>
        <taxon>Vertebrata</taxon>
        <taxon>Euteleostomi</taxon>
        <taxon>Lepidosauria</taxon>
        <taxon>Squamata</taxon>
        <taxon>Bifurcata</taxon>
        <taxon>Unidentata</taxon>
        <taxon>Episquamata</taxon>
        <taxon>Toxicofera</taxon>
        <taxon>Serpentes</taxon>
        <taxon>Colubroidea</taxon>
        <taxon>Elapidae</taxon>
        <taxon>Elapinae</taxon>
        <taxon>Ophiophagus</taxon>
    </lineage>
</organism>
<dbReference type="GO" id="GO:0009062">
    <property type="term" value="P:fatty acid catabolic process"/>
    <property type="evidence" value="ECO:0007669"/>
    <property type="project" value="TreeGrafter"/>
</dbReference>
<evidence type="ECO:0000256" key="5">
    <source>
        <dbReference type="ARBA" id="ARBA00022801"/>
    </source>
</evidence>
<evidence type="ECO:0000256" key="37">
    <source>
        <dbReference type="ARBA" id="ARBA00077216"/>
    </source>
</evidence>
<accession>V8P7J4</accession>
<evidence type="ECO:0000256" key="13">
    <source>
        <dbReference type="ARBA" id="ARBA00050403"/>
    </source>
</evidence>
<evidence type="ECO:0000256" key="32">
    <source>
        <dbReference type="ARBA" id="ARBA00052857"/>
    </source>
</evidence>
<evidence type="ECO:0000256" key="6">
    <source>
        <dbReference type="ARBA" id="ARBA00022963"/>
    </source>
</evidence>
<evidence type="ECO:0000256" key="34">
    <source>
        <dbReference type="ARBA" id="ARBA00073178"/>
    </source>
</evidence>
<comment type="catalytic activity">
    <reaction evidence="15">
        <text>tetradecamide + H2O = tetradecanoate + NH4(+)</text>
        <dbReference type="Rhea" id="RHEA:62992"/>
        <dbReference type="ChEBI" id="CHEBI:15377"/>
        <dbReference type="ChEBI" id="CHEBI:28938"/>
        <dbReference type="ChEBI" id="CHEBI:30807"/>
        <dbReference type="ChEBI" id="CHEBI:137125"/>
    </reaction>
    <physiologicalReaction direction="left-to-right" evidence="15">
        <dbReference type="Rhea" id="RHEA:62993"/>
    </physiologicalReaction>
</comment>
<protein>
    <recommendedName>
        <fullName evidence="34">Fatty-acid amide hydrolase 1</fullName>
        <ecNumber evidence="3">3.5.1.99</ecNumber>
    </recommendedName>
    <alternativeName>
        <fullName evidence="37">Anandamide amidohydrolase 1</fullName>
    </alternativeName>
    <alternativeName>
        <fullName evidence="35">Fatty acid ester hydrolase</fullName>
    </alternativeName>
    <alternativeName>
        <fullName evidence="36">Oleamide hydrolase 1</fullName>
    </alternativeName>
</protein>
<comment type="catalytic activity">
    <reaction evidence="28">
        <text>N-(15Z-tetracosenoyl)-taurine + H2O = (15Z)-tetracosenoate + taurine</text>
        <dbReference type="Rhea" id="RHEA:63160"/>
        <dbReference type="ChEBI" id="CHEBI:15377"/>
        <dbReference type="ChEBI" id="CHEBI:32392"/>
        <dbReference type="ChEBI" id="CHEBI:146198"/>
        <dbReference type="ChEBI" id="CHEBI:507393"/>
    </reaction>
    <physiologicalReaction direction="left-to-right" evidence="28">
        <dbReference type="Rhea" id="RHEA:63161"/>
    </physiologicalReaction>
</comment>
<evidence type="ECO:0000256" key="18">
    <source>
        <dbReference type="ARBA" id="ARBA00051311"/>
    </source>
</evidence>
<dbReference type="InterPro" id="IPR020556">
    <property type="entry name" value="Amidase_CS"/>
</dbReference>
<evidence type="ECO:0000256" key="15">
    <source>
        <dbReference type="ARBA" id="ARBA00050766"/>
    </source>
</evidence>
<proteinExistence type="inferred from homology"/>
<dbReference type="SUPFAM" id="SSF75304">
    <property type="entry name" value="Amidase signature (AS) enzymes"/>
    <property type="match status" value="4"/>
</dbReference>
<dbReference type="Pfam" id="PF01425">
    <property type="entry name" value="Amidase"/>
    <property type="match status" value="4"/>
</dbReference>
<evidence type="ECO:0000313" key="39">
    <source>
        <dbReference type="EMBL" id="ETE70320.1"/>
    </source>
</evidence>
<feature type="domain" description="Amidase" evidence="38">
    <location>
        <begin position="1050"/>
        <end position="1195"/>
    </location>
</feature>
<evidence type="ECO:0000256" key="31">
    <source>
        <dbReference type="ARBA" id="ARBA00052818"/>
    </source>
</evidence>
<comment type="catalytic activity">
    <reaction evidence="20">
        <text>N-octadecanoyl ethanolamine + H2O = octadecanoate + ethanolamine</text>
        <dbReference type="Rhea" id="RHEA:63124"/>
        <dbReference type="ChEBI" id="CHEBI:15377"/>
        <dbReference type="ChEBI" id="CHEBI:25629"/>
        <dbReference type="ChEBI" id="CHEBI:57603"/>
        <dbReference type="ChEBI" id="CHEBI:85299"/>
    </reaction>
    <physiologicalReaction direction="left-to-right" evidence="20">
        <dbReference type="Rhea" id="RHEA:63125"/>
    </physiologicalReaction>
</comment>
<keyword evidence="5" id="KW-0378">Hydrolase</keyword>
<comment type="catalytic activity">
    <reaction evidence="31">
        <text>(11Z,14Z,17Z)-eicosatrienamide + H2O = (11Z,14Z,17Z)-eicosatrienoate + NH4(+)</text>
        <dbReference type="Rhea" id="RHEA:63000"/>
        <dbReference type="ChEBI" id="CHEBI:15377"/>
        <dbReference type="ChEBI" id="CHEBI:28938"/>
        <dbReference type="ChEBI" id="CHEBI:77223"/>
        <dbReference type="ChEBI" id="CHEBI:146164"/>
    </reaction>
    <physiologicalReaction direction="left-to-right" evidence="31">
        <dbReference type="Rhea" id="RHEA:63001"/>
    </physiologicalReaction>
</comment>
<evidence type="ECO:0000256" key="21">
    <source>
        <dbReference type="ARBA" id="ARBA00051492"/>
    </source>
</evidence>
<evidence type="ECO:0000256" key="26">
    <source>
        <dbReference type="ARBA" id="ARBA00052458"/>
    </source>
</evidence>
<keyword evidence="40" id="KW-1185">Reference proteome</keyword>
<evidence type="ECO:0000256" key="24">
    <source>
        <dbReference type="ARBA" id="ARBA00052337"/>
    </source>
</evidence>
<dbReference type="InterPro" id="IPR052096">
    <property type="entry name" value="Endocannabinoid_amidase"/>
</dbReference>
<comment type="catalytic activity">
    <reaction evidence="17">
        <text>(5Z,8Z,11Z,14Z)-eicosatetraenamide + H2O = (5Z,8Z,11Z,14Z)-eicosatetraenoate + NH4(+)</text>
        <dbReference type="Rhea" id="RHEA:63016"/>
        <dbReference type="ChEBI" id="CHEBI:15377"/>
        <dbReference type="ChEBI" id="CHEBI:28938"/>
        <dbReference type="ChEBI" id="CHEBI:32395"/>
        <dbReference type="ChEBI" id="CHEBI:137830"/>
    </reaction>
    <physiologicalReaction direction="left-to-right" evidence="17">
        <dbReference type="Rhea" id="RHEA:63017"/>
    </physiologicalReaction>
</comment>
<feature type="domain" description="Amidase" evidence="38">
    <location>
        <begin position="1593"/>
        <end position="1789"/>
    </location>
</feature>
<evidence type="ECO:0000256" key="35">
    <source>
        <dbReference type="ARBA" id="ARBA00077111"/>
    </source>
</evidence>